<feature type="transmembrane region" description="Helical" evidence="1">
    <location>
        <begin position="12"/>
        <end position="35"/>
    </location>
</feature>
<keyword evidence="3" id="KW-1185">Reference proteome</keyword>
<reference evidence="2 3" key="1">
    <citation type="submission" date="2024-02" db="EMBL/GenBank/DDBJ databases">
        <title>Genome analysis and characterization of Microbaculum marinisediminis sp. nov., isolated from marine sediment.</title>
        <authorList>
            <person name="Du Z.-J."/>
            <person name="Ye Y.-Q."/>
            <person name="Zhang Z.-R."/>
            <person name="Yuan S.-M."/>
            <person name="Zhang X.-Y."/>
        </authorList>
    </citation>
    <scope>NUCLEOTIDE SEQUENCE [LARGE SCALE GENOMIC DNA]</scope>
    <source>
        <strain evidence="2 3">SDUM1044001</strain>
    </source>
</reference>
<keyword evidence="1" id="KW-1133">Transmembrane helix</keyword>
<sequence length="64" mass="6659">MSNDFGVGGLELAIVVLVFSLPWLLGGAVIGALLWHRMRGGTWWVGALGGAILGAVTGFFAMMP</sequence>
<comment type="caution">
    <text evidence="2">The sequence shown here is derived from an EMBL/GenBank/DDBJ whole genome shotgun (WGS) entry which is preliminary data.</text>
</comment>
<dbReference type="Proteomes" id="UP001378188">
    <property type="component" value="Unassembled WGS sequence"/>
</dbReference>
<dbReference type="EMBL" id="JAZHOF010000006">
    <property type="protein sequence ID" value="MEJ8572803.1"/>
    <property type="molecule type" value="Genomic_DNA"/>
</dbReference>
<protein>
    <submittedName>
        <fullName evidence="2">Uncharacterized protein</fullName>
    </submittedName>
</protein>
<name>A0AAW9RV49_9HYPH</name>
<keyword evidence="1" id="KW-0812">Transmembrane</keyword>
<dbReference type="RefSeq" id="WP_340330505.1">
    <property type="nucleotide sequence ID" value="NZ_JAZHOF010000006.1"/>
</dbReference>
<feature type="transmembrane region" description="Helical" evidence="1">
    <location>
        <begin position="42"/>
        <end position="63"/>
    </location>
</feature>
<organism evidence="2 3">
    <name type="scientific">Microbaculum marinum</name>
    <dbReference type="NCBI Taxonomy" id="1764581"/>
    <lineage>
        <taxon>Bacteria</taxon>
        <taxon>Pseudomonadati</taxon>
        <taxon>Pseudomonadota</taxon>
        <taxon>Alphaproteobacteria</taxon>
        <taxon>Hyphomicrobiales</taxon>
        <taxon>Tepidamorphaceae</taxon>
        <taxon>Microbaculum</taxon>
    </lineage>
</organism>
<evidence type="ECO:0000313" key="3">
    <source>
        <dbReference type="Proteomes" id="UP001378188"/>
    </source>
</evidence>
<dbReference type="AlphaFoldDB" id="A0AAW9RV49"/>
<evidence type="ECO:0000256" key="1">
    <source>
        <dbReference type="SAM" id="Phobius"/>
    </source>
</evidence>
<accession>A0AAW9RV49</accession>
<gene>
    <name evidence="2" type="ORF">V3328_15025</name>
</gene>
<evidence type="ECO:0000313" key="2">
    <source>
        <dbReference type="EMBL" id="MEJ8572803.1"/>
    </source>
</evidence>
<keyword evidence="1" id="KW-0472">Membrane</keyword>
<proteinExistence type="predicted"/>